<dbReference type="EMBL" id="AVPG01000033">
    <property type="protein sequence ID" value="KGX84698.1"/>
    <property type="molecule type" value="Genomic_DNA"/>
</dbReference>
<accession>A0A0A5G0Q9</accession>
<dbReference type="RefSeq" id="WP_052127358.1">
    <property type="nucleotide sequence ID" value="NZ_AVPG01000033.1"/>
</dbReference>
<keyword evidence="3" id="KW-1185">Reference proteome</keyword>
<dbReference type="Proteomes" id="UP000030401">
    <property type="component" value="Unassembled WGS sequence"/>
</dbReference>
<evidence type="ECO:0000313" key="2">
    <source>
        <dbReference type="EMBL" id="KGX84698.1"/>
    </source>
</evidence>
<dbReference type="eggNOG" id="COG0789">
    <property type="taxonomic scope" value="Bacteria"/>
</dbReference>
<evidence type="ECO:0000313" key="3">
    <source>
        <dbReference type="Proteomes" id="UP000030401"/>
    </source>
</evidence>
<dbReference type="InterPro" id="IPR009061">
    <property type="entry name" value="DNA-bd_dom_put_sf"/>
</dbReference>
<dbReference type="OrthoDB" id="9773308at2"/>
<comment type="caution">
    <text evidence="2">The sequence shown here is derived from an EMBL/GenBank/DDBJ whole genome shotgun (WGS) entry which is preliminary data.</text>
</comment>
<feature type="domain" description="HTH merR-type" evidence="1">
    <location>
        <begin position="5"/>
        <end position="69"/>
    </location>
</feature>
<name>A0A0A5G0Q9_9BACI</name>
<dbReference type="SUPFAM" id="SSF46955">
    <property type="entry name" value="Putative DNA-binding domain"/>
    <property type="match status" value="1"/>
</dbReference>
<reference evidence="2 3" key="1">
    <citation type="submission" date="2013-08" db="EMBL/GenBank/DDBJ databases">
        <authorList>
            <person name="Huang J."/>
            <person name="Wang G."/>
        </authorList>
    </citation>
    <scope>NUCLEOTIDE SEQUENCE [LARGE SCALE GENOMIC DNA]</scope>
    <source>
        <strain evidence="2 3">JSM 072002</strain>
    </source>
</reference>
<dbReference type="AlphaFoldDB" id="A0A0A5G0Q9"/>
<evidence type="ECO:0000259" key="1">
    <source>
        <dbReference type="Pfam" id="PF13411"/>
    </source>
</evidence>
<gene>
    <name evidence="2" type="ORF">N784_12180</name>
</gene>
<dbReference type="GO" id="GO:0006355">
    <property type="term" value="P:regulation of DNA-templated transcription"/>
    <property type="evidence" value="ECO:0007669"/>
    <property type="project" value="InterPro"/>
</dbReference>
<dbReference type="GO" id="GO:0003677">
    <property type="term" value="F:DNA binding"/>
    <property type="evidence" value="ECO:0007669"/>
    <property type="project" value="InterPro"/>
</dbReference>
<organism evidence="2 3">
    <name type="scientific">Pontibacillus litoralis JSM 072002</name>
    <dbReference type="NCBI Taxonomy" id="1385512"/>
    <lineage>
        <taxon>Bacteria</taxon>
        <taxon>Bacillati</taxon>
        <taxon>Bacillota</taxon>
        <taxon>Bacilli</taxon>
        <taxon>Bacillales</taxon>
        <taxon>Bacillaceae</taxon>
        <taxon>Pontibacillus</taxon>
    </lineage>
</organism>
<dbReference type="STRING" id="1385512.N784_12180"/>
<sequence>MKKLMTIADVAKELNIPESTARYYRDNFMDFIPFVGEGRKRRYQPETVDVLRFIADGFKRKLTAMEIEEDLSQMFPRNMEVEQSTATSAAVVQQQSENPSNSYALQLQNALEQMNATMQTLNGA</sequence>
<dbReference type="InterPro" id="IPR000551">
    <property type="entry name" value="MerR-type_HTH_dom"/>
</dbReference>
<proteinExistence type="predicted"/>
<dbReference type="Pfam" id="PF13411">
    <property type="entry name" value="MerR_1"/>
    <property type="match status" value="1"/>
</dbReference>
<dbReference type="Gene3D" id="1.10.1660.10">
    <property type="match status" value="1"/>
</dbReference>
<protein>
    <recommendedName>
        <fullName evidence="1">HTH merR-type domain-containing protein</fullName>
    </recommendedName>
</protein>